<feature type="repeat" description="Solcar" evidence="5">
    <location>
        <begin position="107"/>
        <end position="189"/>
    </location>
</feature>
<gene>
    <name evidence="7" type="ORF">POCTA_138.1.T1470039</name>
</gene>
<protein>
    <recommendedName>
        <fullName evidence="9">Mitochondrial carrier protein</fullName>
    </recommendedName>
</protein>
<keyword evidence="2 6" id="KW-0813">Transport</keyword>
<dbReference type="PROSITE" id="PS50920">
    <property type="entry name" value="SOLCAR"/>
    <property type="match status" value="3"/>
</dbReference>
<keyword evidence="4" id="KW-1133">Transmembrane helix</keyword>
<dbReference type="AlphaFoldDB" id="A0A8S1YC34"/>
<dbReference type="OrthoDB" id="428293at2759"/>
<dbReference type="EMBL" id="CAJJDP010000149">
    <property type="protein sequence ID" value="CAD8209382.1"/>
    <property type="molecule type" value="Genomic_DNA"/>
</dbReference>
<organism evidence="7 8">
    <name type="scientific">Paramecium octaurelia</name>
    <dbReference type="NCBI Taxonomy" id="43137"/>
    <lineage>
        <taxon>Eukaryota</taxon>
        <taxon>Sar</taxon>
        <taxon>Alveolata</taxon>
        <taxon>Ciliophora</taxon>
        <taxon>Intramacronucleata</taxon>
        <taxon>Oligohymenophorea</taxon>
        <taxon>Peniculida</taxon>
        <taxon>Parameciidae</taxon>
        <taxon>Paramecium</taxon>
    </lineage>
</organism>
<accession>A0A8S1YC34</accession>
<name>A0A8S1YC34_PAROT</name>
<dbReference type="InterPro" id="IPR018108">
    <property type="entry name" value="MCP_transmembrane"/>
</dbReference>
<dbReference type="Proteomes" id="UP000683925">
    <property type="component" value="Unassembled WGS sequence"/>
</dbReference>
<evidence type="ECO:0000256" key="2">
    <source>
        <dbReference type="ARBA" id="ARBA00022448"/>
    </source>
</evidence>
<keyword evidence="5" id="KW-0472">Membrane</keyword>
<reference evidence="7" key="1">
    <citation type="submission" date="2021-01" db="EMBL/GenBank/DDBJ databases">
        <authorList>
            <consortium name="Genoscope - CEA"/>
            <person name="William W."/>
        </authorList>
    </citation>
    <scope>NUCLEOTIDE SEQUENCE</scope>
</reference>
<evidence type="ECO:0000313" key="7">
    <source>
        <dbReference type="EMBL" id="CAD8209382.1"/>
    </source>
</evidence>
<comment type="caution">
    <text evidence="7">The sequence shown here is derived from an EMBL/GenBank/DDBJ whole genome shotgun (WGS) entry which is preliminary data.</text>
</comment>
<evidence type="ECO:0000313" key="8">
    <source>
        <dbReference type="Proteomes" id="UP000683925"/>
    </source>
</evidence>
<dbReference type="PROSITE" id="PS51257">
    <property type="entry name" value="PROKAR_LIPOPROTEIN"/>
    <property type="match status" value="1"/>
</dbReference>
<dbReference type="GO" id="GO:0016020">
    <property type="term" value="C:membrane"/>
    <property type="evidence" value="ECO:0007669"/>
    <property type="project" value="UniProtKB-UniRule"/>
</dbReference>
<sequence>MDIKRRNIQYSKPCPVYLLASFGCATTLLSEILCYPLEYIKVKLQMNGTQGCPKYKNIKSLLAETTSIRQYYRAINAQMLKIIPYSTTRIFAYEFIRTAITGDIVETTFRRKLSCASSAYAIALLTGNMGDILKIRMINNPELTLVQTIQQSYNKTGLAGFFRGYWLNVITITAIQAVEISLFERFQRFFVKNFTQGDNSIGIDVLSSLLTGISGGVLTAPLDGFKSRYMNQVIDQQTYWNTFISLIKDEGLFGLYKGTLPYCIKLSIGSTLTFVLYEQFKKQII</sequence>
<dbReference type="InterPro" id="IPR050391">
    <property type="entry name" value="Mito_Metabolite_Transporter"/>
</dbReference>
<keyword evidence="3" id="KW-0677">Repeat</keyword>
<feature type="repeat" description="Solcar" evidence="5">
    <location>
        <begin position="14"/>
        <end position="99"/>
    </location>
</feature>
<evidence type="ECO:0000256" key="6">
    <source>
        <dbReference type="RuleBase" id="RU000488"/>
    </source>
</evidence>
<evidence type="ECO:0000256" key="4">
    <source>
        <dbReference type="ARBA" id="ARBA00022989"/>
    </source>
</evidence>
<proteinExistence type="inferred from homology"/>
<evidence type="ECO:0000256" key="3">
    <source>
        <dbReference type="ARBA" id="ARBA00022737"/>
    </source>
</evidence>
<dbReference type="OMA" id="IFAYEFI"/>
<evidence type="ECO:0008006" key="9">
    <source>
        <dbReference type="Google" id="ProtNLM"/>
    </source>
</evidence>
<keyword evidence="5 6" id="KW-0812">Transmembrane</keyword>
<comment type="similarity">
    <text evidence="1 6">Belongs to the mitochondrial carrier (TC 2.A.29) family.</text>
</comment>
<evidence type="ECO:0000256" key="5">
    <source>
        <dbReference type="PROSITE-ProRule" id="PRU00282"/>
    </source>
</evidence>
<dbReference type="Pfam" id="PF00153">
    <property type="entry name" value="Mito_carr"/>
    <property type="match status" value="3"/>
</dbReference>
<dbReference type="PANTHER" id="PTHR45618">
    <property type="entry name" value="MITOCHONDRIAL DICARBOXYLATE CARRIER-RELATED"/>
    <property type="match status" value="1"/>
</dbReference>
<feature type="repeat" description="Solcar" evidence="5">
    <location>
        <begin position="199"/>
        <end position="283"/>
    </location>
</feature>
<keyword evidence="8" id="KW-1185">Reference proteome</keyword>
<evidence type="ECO:0000256" key="1">
    <source>
        <dbReference type="ARBA" id="ARBA00006375"/>
    </source>
</evidence>